<feature type="active site" evidence="16">
    <location>
        <position position="120"/>
    </location>
</feature>
<protein>
    <submittedName>
        <fullName evidence="19">Ribonuclease Oy</fullName>
    </submittedName>
</protein>
<comment type="catalytic activity">
    <reaction evidence="15">
        <text>an adenylyl-uridine-RNA = a 3'-end 2',3'-cyclophospho-AMP-RNA + a 5'-end dephospho-uridine-RNA</text>
        <dbReference type="Rhea" id="RHEA:81383"/>
        <dbReference type="Rhea" id="RHEA-COMP:17356"/>
        <dbReference type="Rhea" id="RHEA-COMP:19675"/>
        <dbReference type="Rhea" id="RHEA-COMP:19676"/>
        <dbReference type="ChEBI" id="CHEBI:173224"/>
        <dbReference type="ChEBI" id="CHEBI:231879"/>
        <dbReference type="ChEBI" id="CHEBI:231881"/>
    </reaction>
    <physiologicalReaction direction="left-to-right" evidence="15">
        <dbReference type="Rhea" id="RHEA:81384"/>
    </physiologicalReaction>
</comment>
<feature type="active site" evidence="16">
    <location>
        <position position="124"/>
    </location>
</feature>
<dbReference type="CDD" id="cd01061">
    <property type="entry name" value="RNase_T2_euk"/>
    <property type="match status" value="1"/>
</dbReference>
<keyword evidence="7" id="KW-0255">Endonuclease</keyword>
<evidence type="ECO:0000256" key="7">
    <source>
        <dbReference type="ARBA" id="ARBA00022759"/>
    </source>
</evidence>
<dbReference type="FunCoup" id="A0A2J7PTZ5">
    <property type="interactions" value="80"/>
</dbReference>
<dbReference type="EMBL" id="NEVH01021216">
    <property type="protein sequence ID" value="PNF19797.1"/>
    <property type="molecule type" value="Genomic_DNA"/>
</dbReference>
<feature type="chain" id="PRO_5014324660" evidence="18">
    <location>
        <begin position="23"/>
        <end position="282"/>
    </location>
</feature>
<dbReference type="GO" id="GO:0005788">
    <property type="term" value="C:endoplasmic reticulum lumen"/>
    <property type="evidence" value="ECO:0007669"/>
    <property type="project" value="UniProtKB-SubCell"/>
</dbReference>
<evidence type="ECO:0000256" key="1">
    <source>
        <dbReference type="ARBA" id="ARBA00004319"/>
    </source>
</evidence>
<keyword evidence="11" id="KW-0325">Glycoprotein</keyword>
<evidence type="ECO:0000256" key="12">
    <source>
        <dbReference type="ARBA" id="ARBA00023228"/>
    </source>
</evidence>
<dbReference type="GO" id="GO:0033897">
    <property type="term" value="F:ribonuclease T2 activity"/>
    <property type="evidence" value="ECO:0007669"/>
    <property type="project" value="InterPro"/>
</dbReference>
<keyword evidence="8" id="KW-0378">Hydrolase</keyword>
<evidence type="ECO:0000256" key="11">
    <source>
        <dbReference type="ARBA" id="ARBA00023180"/>
    </source>
</evidence>
<accession>A0A2J7PTZ5</accession>
<dbReference type="OrthoDB" id="435754at2759"/>
<reference evidence="19 20" key="1">
    <citation type="submission" date="2017-12" db="EMBL/GenBank/DDBJ databases">
        <title>Hemimetabolous genomes reveal molecular basis of termite eusociality.</title>
        <authorList>
            <person name="Harrison M.C."/>
            <person name="Jongepier E."/>
            <person name="Robertson H.M."/>
            <person name="Arning N."/>
            <person name="Bitard-Feildel T."/>
            <person name="Chao H."/>
            <person name="Childers C.P."/>
            <person name="Dinh H."/>
            <person name="Doddapaneni H."/>
            <person name="Dugan S."/>
            <person name="Gowin J."/>
            <person name="Greiner C."/>
            <person name="Han Y."/>
            <person name="Hu H."/>
            <person name="Hughes D.S.T."/>
            <person name="Huylmans A.-K."/>
            <person name="Kemena C."/>
            <person name="Kremer L.P.M."/>
            <person name="Lee S.L."/>
            <person name="Lopez-Ezquerra A."/>
            <person name="Mallet L."/>
            <person name="Monroy-Kuhn J.M."/>
            <person name="Moser A."/>
            <person name="Murali S.C."/>
            <person name="Muzny D.M."/>
            <person name="Otani S."/>
            <person name="Piulachs M.-D."/>
            <person name="Poelchau M."/>
            <person name="Qu J."/>
            <person name="Schaub F."/>
            <person name="Wada-Katsumata A."/>
            <person name="Worley K.C."/>
            <person name="Xie Q."/>
            <person name="Ylla G."/>
            <person name="Poulsen M."/>
            <person name="Gibbs R.A."/>
            <person name="Schal C."/>
            <person name="Richards S."/>
            <person name="Belles X."/>
            <person name="Korb J."/>
            <person name="Bornberg-Bauer E."/>
        </authorList>
    </citation>
    <scope>NUCLEOTIDE SEQUENCE [LARGE SCALE GENOMIC DNA]</scope>
    <source>
        <tissue evidence="19">Whole body</tissue>
    </source>
</reference>
<evidence type="ECO:0000256" key="16">
    <source>
        <dbReference type="PIRSR" id="PIRSR633697-1"/>
    </source>
</evidence>
<evidence type="ECO:0000256" key="3">
    <source>
        <dbReference type="ARBA" id="ARBA00004613"/>
    </source>
</evidence>
<evidence type="ECO:0000256" key="8">
    <source>
        <dbReference type="ARBA" id="ARBA00022801"/>
    </source>
</evidence>
<keyword evidence="12" id="KW-0458">Lysosome</keyword>
<evidence type="ECO:0000256" key="6">
    <source>
        <dbReference type="ARBA" id="ARBA00022722"/>
    </source>
</evidence>
<dbReference type="GO" id="GO:0006401">
    <property type="term" value="P:RNA catabolic process"/>
    <property type="evidence" value="ECO:0007669"/>
    <property type="project" value="UniProtKB-ARBA"/>
</dbReference>
<keyword evidence="10" id="KW-1015">Disulfide bond</keyword>
<evidence type="ECO:0000256" key="9">
    <source>
        <dbReference type="ARBA" id="ARBA00022824"/>
    </source>
</evidence>
<evidence type="ECO:0000256" key="5">
    <source>
        <dbReference type="ARBA" id="ARBA00022525"/>
    </source>
</evidence>
<evidence type="ECO:0000256" key="15">
    <source>
        <dbReference type="ARBA" id="ARBA00052670"/>
    </source>
</evidence>
<dbReference type="SUPFAM" id="SSF55895">
    <property type="entry name" value="Ribonuclease Rh-like"/>
    <property type="match status" value="1"/>
</dbReference>
<comment type="similarity">
    <text evidence="4 17">Belongs to the RNase T2 family.</text>
</comment>
<evidence type="ECO:0000256" key="17">
    <source>
        <dbReference type="RuleBase" id="RU004328"/>
    </source>
</evidence>
<dbReference type="InterPro" id="IPR033697">
    <property type="entry name" value="Ribonuclease_T2_eukaryotic"/>
</dbReference>
<evidence type="ECO:0000256" key="14">
    <source>
        <dbReference type="ARBA" id="ARBA00051280"/>
    </source>
</evidence>
<dbReference type="PANTHER" id="PTHR11240">
    <property type="entry name" value="RIBONUCLEASE T2"/>
    <property type="match status" value="1"/>
</dbReference>
<keyword evidence="18" id="KW-0732">Signal</keyword>
<gene>
    <name evidence="19" type="primary">RNOY</name>
    <name evidence="19" type="ORF">B7P43_G14300</name>
</gene>
<comment type="catalytic activity">
    <reaction evidence="14">
        <text>a guanylyl-uridine-RNA = a 3'-end 2',3'-cyclophospho-GMP-RNA + a 5'-end dephospho-uridine-RNA</text>
        <dbReference type="Rhea" id="RHEA:81323"/>
        <dbReference type="Rhea" id="RHEA-COMP:17356"/>
        <dbReference type="Rhea" id="RHEA-COMP:19658"/>
        <dbReference type="Rhea" id="RHEA-COMP:19659"/>
        <dbReference type="ChEBI" id="CHEBI:173224"/>
        <dbReference type="ChEBI" id="CHEBI:231849"/>
        <dbReference type="ChEBI" id="CHEBI:231850"/>
    </reaction>
</comment>
<dbReference type="Proteomes" id="UP000235965">
    <property type="component" value="Unassembled WGS sequence"/>
</dbReference>
<keyword evidence="6" id="KW-0540">Nuclease</keyword>
<proteinExistence type="inferred from homology"/>
<comment type="caution">
    <text evidence="19">The sequence shown here is derived from an EMBL/GenBank/DDBJ whole genome shotgun (WGS) entry which is preliminary data.</text>
</comment>
<dbReference type="InterPro" id="IPR036430">
    <property type="entry name" value="RNase_T2-like_sf"/>
</dbReference>
<dbReference type="InParanoid" id="A0A2J7PTZ5"/>
<dbReference type="Gene3D" id="3.90.730.10">
    <property type="entry name" value="Ribonuclease T2-like"/>
    <property type="match status" value="1"/>
</dbReference>
<dbReference type="GO" id="GO:0005764">
    <property type="term" value="C:lysosome"/>
    <property type="evidence" value="ECO:0007669"/>
    <property type="project" value="UniProtKB-SubCell"/>
</dbReference>
<evidence type="ECO:0000313" key="20">
    <source>
        <dbReference type="Proteomes" id="UP000235965"/>
    </source>
</evidence>
<dbReference type="FunFam" id="3.90.730.10:FF:000001">
    <property type="entry name" value="Ribonuclease T2"/>
    <property type="match status" value="1"/>
</dbReference>
<dbReference type="STRING" id="105785.A0A2J7PTZ5"/>
<evidence type="ECO:0000256" key="10">
    <source>
        <dbReference type="ARBA" id="ARBA00023157"/>
    </source>
</evidence>
<feature type="signal peptide" evidence="18">
    <location>
        <begin position="1"/>
        <end position="22"/>
    </location>
</feature>
<evidence type="ECO:0000256" key="4">
    <source>
        <dbReference type="ARBA" id="ARBA00007469"/>
    </source>
</evidence>
<evidence type="ECO:0000256" key="2">
    <source>
        <dbReference type="ARBA" id="ARBA00004371"/>
    </source>
</evidence>
<dbReference type="PROSITE" id="PS00531">
    <property type="entry name" value="RNASE_T2_2"/>
    <property type="match status" value="1"/>
</dbReference>
<comment type="subcellular location">
    <subcellularLocation>
        <location evidence="1">Endoplasmic reticulum lumen</location>
    </subcellularLocation>
    <subcellularLocation>
        <location evidence="2">Lysosome</location>
    </subcellularLocation>
    <subcellularLocation>
        <location evidence="3">Secreted</location>
    </subcellularLocation>
</comment>
<keyword evidence="5" id="KW-0964">Secreted</keyword>
<dbReference type="GO" id="GO:0003723">
    <property type="term" value="F:RNA binding"/>
    <property type="evidence" value="ECO:0007669"/>
    <property type="project" value="InterPro"/>
</dbReference>
<sequence length="282" mass="32587">MCNFSSISLLLISVGYIYICSAKQNKSHDWDILIFTQHWPLTVCLQWKETQAQHSCIFPPVKNIWTVHGIWPTKLGKWGPEYCNVSLHFNKTQLEPIEQELEQYWTDIHNGSTYKLWKHEWTKHGTCAAALHDLDMESKYFGQGLKWINQYQMANILGMSGIQPNNRYTAETVWNAVQKWLGKNPAVQCTVDPKTNETYLFQIKICFDKNLTLTDCDGIKGTSDPATGIKTNCPLKETFVYPSILPPEYGKPLDTIERPVYGQHSWLLEALHVIQFLQWMTS</sequence>
<keyword evidence="13" id="KW-0456">Lyase</keyword>
<evidence type="ECO:0000256" key="13">
    <source>
        <dbReference type="ARBA" id="ARBA00023239"/>
    </source>
</evidence>
<dbReference type="GO" id="GO:0005576">
    <property type="term" value="C:extracellular region"/>
    <property type="evidence" value="ECO:0007669"/>
    <property type="project" value="UniProtKB-SubCell"/>
</dbReference>
<keyword evidence="9" id="KW-0256">Endoplasmic reticulum</keyword>
<dbReference type="GO" id="GO:0016787">
    <property type="term" value="F:hydrolase activity"/>
    <property type="evidence" value="ECO:0007669"/>
    <property type="project" value="UniProtKB-KW"/>
</dbReference>
<dbReference type="AlphaFoldDB" id="A0A2J7PTZ5"/>
<evidence type="ECO:0000313" key="19">
    <source>
        <dbReference type="EMBL" id="PNF19797.1"/>
    </source>
</evidence>
<dbReference type="InterPro" id="IPR001568">
    <property type="entry name" value="RNase_T2-like"/>
</dbReference>
<dbReference type="Pfam" id="PF00445">
    <property type="entry name" value="Ribonuclease_T2"/>
    <property type="match status" value="1"/>
</dbReference>
<feature type="active site" evidence="16">
    <location>
        <position position="68"/>
    </location>
</feature>
<organism evidence="19 20">
    <name type="scientific">Cryptotermes secundus</name>
    <dbReference type="NCBI Taxonomy" id="105785"/>
    <lineage>
        <taxon>Eukaryota</taxon>
        <taxon>Metazoa</taxon>
        <taxon>Ecdysozoa</taxon>
        <taxon>Arthropoda</taxon>
        <taxon>Hexapoda</taxon>
        <taxon>Insecta</taxon>
        <taxon>Pterygota</taxon>
        <taxon>Neoptera</taxon>
        <taxon>Polyneoptera</taxon>
        <taxon>Dictyoptera</taxon>
        <taxon>Blattodea</taxon>
        <taxon>Blattoidea</taxon>
        <taxon>Termitoidae</taxon>
        <taxon>Kalotermitidae</taxon>
        <taxon>Cryptotermitinae</taxon>
        <taxon>Cryptotermes</taxon>
    </lineage>
</organism>
<dbReference type="PANTHER" id="PTHR11240:SF22">
    <property type="entry name" value="RIBONUCLEASE T2"/>
    <property type="match status" value="1"/>
</dbReference>
<name>A0A2J7PTZ5_9NEOP</name>
<keyword evidence="20" id="KW-1185">Reference proteome</keyword>
<evidence type="ECO:0000256" key="18">
    <source>
        <dbReference type="SAM" id="SignalP"/>
    </source>
</evidence>
<dbReference type="InterPro" id="IPR033130">
    <property type="entry name" value="RNase_T2_His_AS_2"/>
</dbReference>